<feature type="signal peptide" evidence="1">
    <location>
        <begin position="1"/>
        <end position="21"/>
    </location>
</feature>
<dbReference type="RefSeq" id="WP_115372545.1">
    <property type="nucleotide sequence ID" value="NZ_QASA01000001.1"/>
</dbReference>
<name>A0A369QE52_9BACT</name>
<evidence type="ECO:0000313" key="3">
    <source>
        <dbReference type="Proteomes" id="UP000253919"/>
    </source>
</evidence>
<reference evidence="2 3" key="1">
    <citation type="submission" date="2018-04" db="EMBL/GenBank/DDBJ databases">
        <title>Adhaeribacter sp. HMF7616 genome sequencing and assembly.</title>
        <authorList>
            <person name="Kang H."/>
            <person name="Kang J."/>
            <person name="Cha I."/>
            <person name="Kim H."/>
            <person name="Joh K."/>
        </authorList>
    </citation>
    <scope>NUCLEOTIDE SEQUENCE [LARGE SCALE GENOMIC DNA]</scope>
    <source>
        <strain evidence="2 3">HMF7616</strain>
    </source>
</reference>
<comment type="caution">
    <text evidence="2">The sequence shown here is derived from an EMBL/GenBank/DDBJ whole genome shotgun (WGS) entry which is preliminary data.</text>
</comment>
<gene>
    <name evidence="2" type="ORF">AHMF7616_01804</name>
</gene>
<sequence>MKKIVLAGAFLLLAFTGNSSLKGSILVNTVSFADLPDKPVVQSNKTKLARTAKSNSVPLICSGPVKTLAKSTGFNKPVKWNACPTDR</sequence>
<protein>
    <submittedName>
        <fullName evidence="2">Uncharacterized protein</fullName>
    </submittedName>
</protein>
<dbReference type="AlphaFoldDB" id="A0A369QE52"/>
<keyword evidence="1" id="KW-0732">Signal</keyword>
<accession>A0A369QE52</accession>
<organism evidence="2 3">
    <name type="scientific">Adhaeribacter pallidiroseus</name>
    <dbReference type="NCBI Taxonomy" id="2072847"/>
    <lineage>
        <taxon>Bacteria</taxon>
        <taxon>Pseudomonadati</taxon>
        <taxon>Bacteroidota</taxon>
        <taxon>Cytophagia</taxon>
        <taxon>Cytophagales</taxon>
        <taxon>Hymenobacteraceae</taxon>
        <taxon>Adhaeribacter</taxon>
    </lineage>
</organism>
<evidence type="ECO:0000256" key="1">
    <source>
        <dbReference type="SAM" id="SignalP"/>
    </source>
</evidence>
<keyword evidence="3" id="KW-1185">Reference proteome</keyword>
<dbReference type="EMBL" id="QASA01000001">
    <property type="protein sequence ID" value="RDC63203.1"/>
    <property type="molecule type" value="Genomic_DNA"/>
</dbReference>
<feature type="chain" id="PRO_5016794307" evidence="1">
    <location>
        <begin position="22"/>
        <end position="87"/>
    </location>
</feature>
<proteinExistence type="predicted"/>
<dbReference type="Proteomes" id="UP000253919">
    <property type="component" value="Unassembled WGS sequence"/>
</dbReference>
<evidence type="ECO:0000313" key="2">
    <source>
        <dbReference type="EMBL" id="RDC63203.1"/>
    </source>
</evidence>